<feature type="region of interest" description="Disordered" evidence="1">
    <location>
        <begin position="1"/>
        <end position="28"/>
    </location>
</feature>
<dbReference type="AlphaFoldDB" id="A0A317XUD9"/>
<dbReference type="OrthoDB" id="10071928at2759"/>
<dbReference type="EMBL" id="KZ819190">
    <property type="protein sequence ID" value="PWZ01480.1"/>
    <property type="molecule type" value="Genomic_DNA"/>
</dbReference>
<feature type="compositionally biased region" description="Polar residues" evidence="1">
    <location>
        <begin position="63"/>
        <end position="76"/>
    </location>
</feature>
<gene>
    <name evidence="2" type="ORF">BCV70DRAFT_74671</name>
</gene>
<feature type="compositionally biased region" description="Polar residues" evidence="1">
    <location>
        <begin position="11"/>
        <end position="28"/>
    </location>
</feature>
<reference evidence="2 3" key="1">
    <citation type="journal article" date="2018" name="Mol. Biol. Evol.">
        <title>Broad Genomic Sampling Reveals a Smut Pathogenic Ancestry of the Fungal Clade Ustilaginomycotina.</title>
        <authorList>
            <person name="Kijpornyongpan T."/>
            <person name="Mondo S.J."/>
            <person name="Barry K."/>
            <person name="Sandor L."/>
            <person name="Lee J."/>
            <person name="Lipzen A."/>
            <person name="Pangilinan J."/>
            <person name="LaButti K."/>
            <person name="Hainaut M."/>
            <person name="Henrissat B."/>
            <person name="Grigoriev I.V."/>
            <person name="Spatafora J.W."/>
            <person name="Aime M.C."/>
        </authorList>
    </citation>
    <scope>NUCLEOTIDE SEQUENCE [LARGE SCALE GENOMIC DNA]</scope>
    <source>
        <strain evidence="2 3">MCA 3645</strain>
    </source>
</reference>
<evidence type="ECO:0000313" key="3">
    <source>
        <dbReference type="Proteomes" id="UP000246740"/>
    </source>
</evidence>
<dbReference type="Proteomes" id="UP000246740">
    <property type="component" value="Unassembled WGS sequence"/>
</dbReference>
<organism evidence="2 3">
    <name type="scientific">Testicularia cyperi</name>
    <dbReference type="NCBI Taxonomy" id="1882483"/>
    <lineage>
        <taxon>Eukaryota</taxon>
        <taxon>Fungi</taxon>
        <taxon>Dikarya</taxon>
        <taxon>Basidiomycota</taxon>
        <taxon>Ustilaginomycotina</taxon>
        <taxon>Ustilaginomycetes</taxon>
        <taxon>Ustilaginales</taxon>
        <taxon>Anthracoideaceae</taxon>
        <taxon>Testicularia</taxon>
    </lineage>
</organism>
<evidence type="ECO:0000313" key="2">
    <source>
        <dbReference type="EMBL" id="PWZ01480.1"/>
    </source>
</evidence>
<name>A0A317XUD9_9BASI</name>
<protein>
    <submittedName>
        <fullName evidence="2">Uncharacterized protein</fullName>
    </submittedName>
</protein>
<accession>A0A317XUD9</accession>
<keyword evidence="3" id="KW-1185">Reference proteome</keyword>
<proteinExistence type="predicted"/>
<sequence>MHPCQPKALVQHSTAQHSTAHSTIQHSSAQFSTVQHTLQYTTSQHTTRIPYQRVKTSRKGEQLLTTQPQMSLSSMQ</sequence>
<feature type="region of interest" description="Disordered" evidence="1">
    <location>
        <begin position="44"/>
        <end position="76"/>
    </location>
</feature>
<dbReference type="InParanoid" id="A0A317XUD9"/>
<evidence type="ECO:0000256" key="1">
    <source>
        <dbReference type="SAM" id="MobiDB-lite"/>
    </source>
</evidence>